<evidence type="ECO:0000313" key="2">
    <source>
        <dbReference type="EMBL" id="KRK39390.1"/>
    </source>
</evidence>
<evidence type="ECO:0000256" key="1">
    <source>
        <dbReference type="SAM" id="Phobius"/>
    </source>
</evidence>
<dbReference type="AlphaFoldDB" id="A0A0R1GYY7"/>
<keyword evidence="3" id="KW-1185">Reference proteome</keyword>
<dbReference type="EMBL" id="AZCZ01000003">
    <property type="protein sequence ID" value="KRK39390.1"/>
    <property type="molecule type" value="Genomic_DNA"/>
</dbReference>
<sequence length="65" mass="7317">MKNATKDKLTELLTRGILWAAIIEGLMVTFGNVKPLNPLFLGAISMLVILLLGIDGWYWWTNRAN</sequence>
<organism evidence="2 3">
    <name type="scientific">Levilactobacillus parabrevis ATCC 53295</name>
    <dbReference type="NCBI Taxonomy" id="1267003"/>
    <lineage>
        <taxon>Bacteria</taxon>
        <taxon>Bacillati</taxon>
        <taxon>Bacillota</taxon>
        <taxon>Bacilli</taxon>
        <taxon>Lactobacillales</taxon>
        <taxon>Lactobacillaceae</taxon>
        <taxon>Levilactobacillus</taxon>
    </lineage>
</organism>
<evidence type="ECO:0000313" key="3">
    <source>
        <dbReference type="Proteomes" id="UP000051176"/>
    </source>
</evidence>
<evidence type="ECO:0008006" key="4">
    <source>
        <dbReference type="Google" id="ProtNLM"/>
    </source>
</evidence>
<keyword evidence="1" id="KW-0812">Transmembrane</keyword>
<comment type="caution">
    <text evidence="2">The sequence shown here is derived from an EMBL/GenBank/DDBJ whole genome shotgun (WGS) entry which is preliminary data.</text>
</comment>
<proteinExistence type="predicted"/>
<gene>
    <name evidence="2" type="ORF">FD07_GL001185</name>
</gene>
<keyword evidence="1" id="KW-0472">Membrane</keyword>
<dbReference type="Proteomes" id="UP000051176">
    <property type="component" value="Unassembled WGS sequence"/>
</dbReference>
<dbReference type="PATRIC" id="fig|1267003.4.peg.1254"/>
<feature type="transmembrane region" description="Helical" evidence="1">
    <location>
        <begin position="39"/>
        <end position="60"/>
    </location>
</feature>
<protein>
    <recommendedName>
        <fullName evidence="4">Holin</fullName>
    </recommendedName>
</protein>
<feature type="transmembrane region" description="Helical" evidence="1">
    <location>
        <begin position="12"/>
        <end position="33"/>
    </location>
</feature>
<reference evidence="2 3" key="1">
    <citation type="journal article" date="2015" name="Genome Announc.">
        <title>Expanding the biotechnology potential of lactobacilli through comparative genomics of 213 strains and associated genera.</title>
        <authorList>
            <person name="Sun Z."/>
            <person name="Harris H.M."/>
            <person name="McCann A."/>
            <person name="Guo C."/>
            <person name="Argimon S."/>
            <person name="Zhang W."/>
            <person name="Yang X."/>
            <person name="Jeffery I.B."/>
            <person name="Cooney J.C."/>
            <person name="Kagawa T.F."/>
            <person name="Liu W."/>
            <person name="Song Y."/>
            <person name="Salvetti E."/>
            <person name="Wrobel A."/>
            <person name="Rasinkangas P."/>
            <person name="Parkhill J."/>
            <person name="Rea M.C."/>
            <person name="O'Sullivan O."/>
            <person name="Ritari J."/>
            <person name="Douillard F.P."/>
            <person name="Paul Ross R."/>
            <person name="Yang R."/>
            <person name="Briner A.E."/>
            <person name="Felis G.E."/>
            <person name="de Vos W.M."/>
            <person name="Barrangou R."/>
            <person name="Klaenhammer T.R."/>
            <person name="Caufield P.W."/>
            <person name="Cui Y."/>
            <person name="Zhang H."/>
            <person name="O'Toole P.W."/>
        </authorList>
    </citation>
    <scope>NUCLEOTIDE SEQUENCE [LARGE SCALE GENOMIC DNA]</scope>
    <source>
        <strain evidence="2 3">ATCC 53295</strain>
    </source>
</reference>
<accession>A0A0R1GYY7</accession>
<dbReference type="STRING" id="357278.IV61_GL000099"/>
<name>A0A0R1GYY7_9LACO</name>
<keyword evidence="1" id="KW-1133">Transmembrane helix</keyword>